<evidence type="ECO:0000313" key="2">
    <source>
        <dbReference type="EMBL" id="KAH9833650.1"/>
    </source>
</evidence>
<keyword evidence="5" id="KW-1185">Reference proteome</keyword>
<name>A0A4Y9YM16_9APHY</name>
<dbReference type="InterPro" id="IPR011009">
    <property type="entry name" value="Kinase-like_dom_sf"/>
</dbReference>
<evidence type="ECO:0000256" key="1">
    <source>
        <dbReference type="SAM" id="SignalP"/>
    </source>
</evidence>
<proteinExistence type="predicted"/>
<reference evidence="2 5" key="2">
    <citation type="journal article" date="2021" name="Environ. Microbiol.">
        <title>Gene family expansions and transcriptome signatures uncover fungal adaptations to wood decay.</title>
        <authorList>
            <person name="Hage H."/>
            <person name="Miyauchi S."/>
            <person name="Viragh M."/>
            <person name="Drula E."/>
            <person name="Min B."/>
            <person name="Chaduli D."/>
            <person name="Navarro D."/>
            <person name="Favel A."/>
            <person name="Norest M."/>
            <person name="Lesage-Meessen L."/>
            <person name="Balint B."/>
            <person name="Merenyi Z."/>
            <person name="de Eugenio L."/>
            <person name="Morin E."/>
            <person name="Martinez A.T."/>
            <person name="Baldrian P."/>
            <person name="Stursova M."/>
            <person name="Martinez M.J."/>
            <person name="Novotny C."/>
            <person name="Magnuson J.K."/>
            <person name="Spatafora J.W."/>
            <person name="Maurice S."/>
            <person name="Pangilinan J."/>
            <person name="Andreopoulos W."/>
            <person name="LaButti K."/>
            <person name="Hundley H."/>
            <person name="Na H."/>
            <person name="Kuo A."/>
            <person name="Barry K."/>
            <person name="Lipzen A."/>
            <person name="Henrissat B."/>
            <person name="Riley R."/>
            <person name="Ahrendt S."/>
            <person name="Nagy L.G."/>
            <person name="Grigoriev I.V."/>
            <person name="Martin F."/>
            <person name="Rosso M.N."/>
        </authorList>
    </citation>
    <scope>NUCLEOTIDE SEQUENCE [LARGE SCALE GENOMIC DNA]</scope>
    <source>
        <strain evidence="2 5">CIRM-BRFM 1785</strain>
    </source>
</reference>
<accession>A0A4Y9YM16</accession>
<dbReference type="AlphaFoldDB" id="A0A4Y9YM16"/>
<gene>
    <name evidence="2" type="ORF">C8Q71DRAFT_771905</name>
    <name evidence="3" type="ORF">EVJ58_g3148</name>
</gene>
<comment type="caution">
    <text evidence="3">The sequence shown here is derived from an EMBL/GenBank/DDBJ whole genome shotgun (WGS) entry which is preliminary data.</text>
</comment>
<dbReference type="EMBL" id="JADCUA010000017">
    <property type="protein sequence ID" value="KAH9833650.1"/>
    <property type="molecule type" value="Genomic_DNA"/>
</dbReference>
<sequence length="254" mass="27775">MRFVILPVIFSCLALLVSSAPVSEFYRAREIIARSAPNPVARELAHALLTLYERTTSDATIKLGTEEFKLKKLPAGEQGESSEVFQVESGPHAGAFAKKKVTEQEIEATKAVGEAITSGKDEGVSWLIIKKSPGKELDKTTKFAADKANAAKCKEHVAEAVKVGIKKIGEIAHSKGWLHDDPHVHNILFDDHLTEAHLIDWGKAKKVAVGSTPNLSSLQAVMEQQFAHLCRSAAPPPPPPKKKVGKRAYDFEYY</sequence>
<dbReference type="OrthoDB" id="2796571at2759"/>
<dbReference type="SUPFAM" id="SSF56112">
    <property type="entry name" value="Protein kinase-like (PK-like)"/>
    <property type="match status" value="1"/>
</dbReference>
<feature type="signal peptide" evidence="1">
    <location>
        <begin position="1"/>
        <end position="19"/>
    </location>
</feature>
<dbReference type="GeneID" id="72005105"/>
<organism evidence="3 4">
    <name type="scientific">Rhodofomes roseus</name>
    <dbReference type="NCBI Taxonomy" id="34475"/>
    <lineage>
        <taxon>Eukaryota</taxon>
        <taxon>Fungi</taxon>
        <taxon>Dikarya</taxon>
        <taxon>Basidiomycota</taxon>
        <taxon>Agaricomycotina</taxon>
        <taxon>Agaricomycetes</taxon>
        <taxon>Polyporales</taxon>
        <taxon>Rhodofomes</taxon>
    </lineage>
</organism>
<dbReference type="EMBL" id="SEKV01000125">
    <property type="protein sequence ID" value="TFY63606.1"/>
    <property type="molecule type" value="Genomic_DNA"/>
</dbReference>
<protein>
    <recommendedName>
        <fullName evidence="6">Protein kinase domain-containing protein</fullName>
    </recommendedName>
</protein>
<dbReference type="Proteomes" id="UP000814176">
    <property type="component" value="Unassembled WGS sequence"/>
</dbReference>
<evidence type="ECO:0008006" key="6">
    <source>
        <dbReference type="Google" id="ProtNLM"/>
    </source>
</evidence>
<evidence type="ECO:0000313" key="3">
    <source>
        <dbReference type="EMBL" id="TFY63606.1"/>
    </source>
</evidence>
<dbReference type="Proteomes" id="UP000298390">
    <property type="component" value="Unassembled WGS sequence"/>
</dbReference>
<evidence type="ECO:0000313" key="5">
    <source>
        <dbReference type="Proteomes" id="UP000814176"/>
    </source>
</evidence>
<keyword evidence="1" id="KW-0732">Signal</keyword>
<feature type="chain" id="PRO_5021391701" description="Protein kinase domain-containing protein" evidence="1">
    <location>
        <begin position="20"/>
        <end position="254"/>
    </location>
</feature>
<reference evidence="3 4" key="1">
    <citation type="submission" date="2019-01" db="EMBL/GenBank/DDBJ databases">
        <title>Genome sequencing of the rare red list fungi Fomitopsis rosea.</title>
        <authorList>
            <person name="Buettner E."/>
            <person name="Kellner H."/>
        </authorList>
    </citation>
    <scope>NUCLEOTIDE SEQUENCE [LARGE SCALE GENOMIC DNA]</scope>
    <source>
        <strain evidence="3 4">DSM 105464</strain>
    </source>
</reference>
<evidence type="ECO:0000313" key="4">
    <source>
        <dbReference type="Proteomes" id="UP000298390"/>
    </source>
</evidence>
<dbReference type="RefSeq" id="XP_047776366.1">
    <property type="nucleotide sequence ID" value="XM_047924373.1"/>
</dbReference>